<dbReference type="GO" id="GO:0015293">
    <property type="term" value="F:symporter activity"/>
    <property type="evidence" value="ECO:0007669"/>
    <property type="project" value="UniProtKB-KW"/>
</dbReference>
<feature type="domain" description="Major facilitator superfamily (MFS) profile" evidence="8">
    <location>
        <begin position="17"/>
        <end position="413"/>
    </location>
</feature>
<feature type="transmembrane region" description="Helical" evidence="7">
    <location>
        <begin position="172"/>
        <end position="197"/>
    </location>
</feature>
<reference evidence="10" key="1">
    <citation type="submission" date="2023-01" db="EMBL/GenBank/DDBJ databases">
        <title>Key to firefly adult light organ development and bioluminescence: homeobox transcription factors regulate luciferase expression and transportation to peroxisome.</title>
        <authorList>
            <person name="Fu X."/>
        </authorList>
    </citation>
    <scope>NUCLEOTIDE SEQUENCE [LARGE SCALE GENOMIC DNA]</scope>
</reference>
<feature type="transmembrane region" description="Helical" evidence="7">
    <location>
        <begin position="326"/>
        <end position="345"/>
    </location>
</feature>
<dbReference type="GO" id="GO:0006820">
    <property type="term" value="P:monoatomic anion transport"/>
    <property type="evidence" value="ECO:0007669"/>
    <property type="project" value="TreeGrafter"/>
</dbReference>
<keyword evidence="4" id="KW-0769">Symport</keyword>
<keyword evidence="10" id="KW-1185">Reference proteome</keyword>
<feature type="transmembrane region" description="Helical" evidence="7">
    <location>
        <begin position="294"/>
        <end position="314"/>
    </location>
</feature>
<evidence type="ECO:0000256" key="5">
    <source>
        <dbReference type="ARBA" id="ARBA00022989"/>
    </source>
</evidence>
<feature type="transmembrane region" description="Helical" evidence="7">
    <location>
        <begin position="142"/>
        <end position="160"/>
    </location>
</feature>
<evidence type="ECO:0000256" key="3">
    <source>
        <dbReference type="ARBA" id="ARBA00022692"/>
    </source>
</evidence>
<evidence type="ECO:0000313" key="9">
    <source>
        <dbReference type="EMBL" id="KAK4878456.1"/>
    </source>
</evidence>
<evidence type="ECO:0000259" key="8">
    <source>
        <dbReference type="PROSITE" id="PS50850"/>
    </source>
</evidence>
<dbReference type="FunFam" id="1.20.1250.20:FF:000423">
    <property type="entry name" value="Putative inorganic phosphate cotransporter-like Protein"/>
    <property type="match status" value="1"/>
</dbReference>
<evidence type="ECO:0000256" key="2">
    <source>
        <dbReference type="ARBA" id="ARBA00022448"/>
    </source>
</evidence>
<proteinExistence type="predicted"/>
<keyword evidence="2" id="KW-0813">Transport</keyword>
<name>A0AAN7PAG4_9COLE</name>
<comment type="subcellular location">
    <subcellularLocation>
        <location evidence="1">Membrane</location>
        <topology evidence="1">Multi-pass membrane protein</topology>
    </subcellularLocation>
</comment>
<dbReference type="GO" id="GO:0016020">
    <property type="term" value="C:membrane"/>
    <property type="evidence" value="ECO:0007669"/>
    <property type="project" value="UniProtKB-SubCell"/>
</dbReference>
<feature type="transmembrane region" description="Helical" evidence="7">
    <location>
        <begin position="255"/>
        <end position="274"/>
    </location>
</feature>
<dbReference type="PANTHER" id="PTHR11662:SF415">
    <property type="entry name" value="AT30085P-RELATED"/>
    <property type="match status" value="1"/>
</dbReference>
<dbReference type="Proteomes" id="UP001353858">
    <property type="component" value="Unassembled WGS sequence"/>
</dbReference>
<dbReference type="InterPro" id="IPR020846">
    <property type="entry name" value="MFS_dom"/>
</dbReference>
<dbReference type="InterPro" id="IPR036259">
    <property type="entry name" value="MFS_trans_sf"/>
</dbReference>
<evidence type="ECO:0000256" key="7">
    <source>
        <dbReference type="SAM" id="Phobius"/>
    </source>
</evidence>
<protein>
    <recommendedName>
        <fullName evidence="8">Major facilitator superfamily (MFS) profile domain-containing protein</fullName>
    </recommendedName>
</protein>
<evidence type="ECO:0000256" key="1">
    <source>
        <dbReference type="ARBA" id="ARBA00004141"/>
    </source>
</evidence>
<dbReference type="PANTHER" id="PTHR11662">
    <property type="entry name" value="SOLUTE CARRIER FAMILY 17"/>
    <property type="match status" value="1"/>
</dbReference>
<keyword evidence="6 7" id="KW-0472">Membrane</keyword>
<dbReference type="InterPro" id="IPR050382">
    <property type="entry name" value="MFS_Na/Anion_cotransporter"/>
</dbReference>
<feature type="transmembrane region" description="Helical" evidence="7">
    <location>
        <begin position="203"/>
        <end position="224"/>
    </location>
</feature>
<dbReference type="Gene3D" id="1.20.1250.20">
    <property type="entry name" value="MFS general substrate transporter like domains"/>
    <property type="match status" value="2"/>
</dbReference>
<sequence>MTVNCLQCVYGKYVLKQRYVLCFMAFLGIVNDYTLRGCLNIAITEMVKSESSDSSSEGECPNLSETVEISETGYDWTKEQVASILASFFPGYVITHIPGGFVADAYGGKHVLGFGVVISAILSALVPISVELGGYQLLCVNRFVMGLVQGALFPSVTTLLSKWVPKKERSRLAGLVLTGPQIGSILCNSISGLLISVTGTWKIVYYFWALVAMVWYFFFLILCFSTPEQHPNITPAEKQELEAELTSTVIPKVPWIRLLSGHGILFFFIVVNLPKYFKDVLKFNIKENGVLTSLPYAALWISGAISGIIADWCINNNYMTITNVRKLYTTIASIIPSGFVVLAGYCGCDRNAAAAMFILSMFFKGPFYPGLRVNPLDISKNYAGVVAAFANGAGSISYYPIPYMIAAIAKDVT</sequence>
<evidence type="ECO:0000256" key="6">
    <source>
        <dbReference type="ARBA" id="ARBA00023136"/>
    </source>
</evidence>
<dbReference type="SUPFAM" id="SSF103473">
    <property type="entry name" value="MFS general substrate transporter"/>
    <property type="match status" value="1"/>
</dbReference>
<gene>
    <name evidence="9" type="ORF">RN001_010962</name>
</gene>
<dbReference type="Pfam" id="PF07690">
    <property type="entry name" value="MFS_1"/>
    <property type="match status" value="1"/>
</dbReference>
<accession>A0AAN7PAG4</accession>
<dbReference type="FunFam" id="1.20.1250.20:FF:000003">
    <property type="entry name" value="Solute carrier family 17 member 3"/>
    <property type="match status" value="1"/>
</dbReference>
<evidence type="ECO:0000313" key="10">
    <source>
        <dbReference type="Proteomes" id="UP001353858"/>
    </source>
</evidence>
<feature type="transmembrane region" description="Helical" evidence="7">
    <location>
        <begin position="111"/>
        <end position="130"/>
    </location>
</feature>
<keyword evidence="3 7" id="KW-0812">Transmembrane</keyword>
<dbReference type="PROSITE" id="PS50850">
    <property type="entry name" value="MFS"/>
    <property type="match status" value="1"/>
</dbReference>
<comment type="caution">
    <text evidence="9">The sequence shown here is derived from an EMBL/GenBank/DDBJ whole genome shotgun (WGS) entry which is preliminary data.</text>
</comment>
<dbReference type="AlphaFoldDB" id="A0AAN7PAG4"/>
<dbReference type="EMBL" id="JARPUR010000004">
    <property type="protein sequence ID" value="KAK4878456.1"/>
    <property type="molecule type" value="Genomic_DNA"/>
</dbReference>
<keyword evidence="5 7" id="KW-1133">Transmembrane helix</keyword>
<organism evidence="9 10">
    <name type="scientific">Aquatica leii</name>
    <dbReference type="NCBI Taxonomy" id="1421715"/>
    <lineage>
        <taxon>Eukaryota</taxon>
        <taxon>Metazoa</taxon>
        <taxon>Ecdysozoa</taxon>
        <taxon>Arthropoda</taxon>
        <taxon>Hexapoda</taxon>
        <taxon>Insecta</taxon>
        <taxon>Pterygota</taxon>
        <taxon>Neoptera</taxon>
        <taxon>Endopterygota</taxon>
        <taxon>Coleoptera</taxon>
        <taxon>Polyphaga</taxon>
        <taxon>Elateriformia</taxon>
        <taxon>Elateroidea</taxon>
        <taxon>Lampyridae</taxon>
        <taxon>Luciolinae</taxon>
        <taxon>Aquatica</taxon>
    </lineage>
</organism>
<evidence type="ECO:0000256" key="4">
    <source>
        <dbReference type="ARBA" id="ARBA00022847"/>
    </source>
</evidence>
<feature type="transmembrane region" description="Helical" evidence="7">
    <location>
        <begin position="351"/>
        <end position="371"/>
    </location>
</feature>
<dbReference type="InterPro" id="IPR011701">
    <property type="entry name" value="MFS"/>
</dbReference>